<sequence length="256" mass="28531">MAQKYYVDDIERSYGCEMTSIVPQSLTGRSGIDCLRMIDSLLVKQIPSISEAIFGIAAEAKFDIFNDRKERLFQAFETSSFCQRLFCTSRRQFILRIVDNSNQEIILVKREFKCCSGCCWCANATCCSQEVTVESPPGTLIGTVSQEGSCWRLRLAIKDANDTTILTVRGPGCICDGSLACCCESKFTLLGNDGNTEIGFIQKKYRGFLNEAMTSADAYLLHMPRDLDSKIKAVTLGALILIDFMFFGTVPDRNND</sequence>
<evidence type="ECO:0000256" key="2">
    <source>
        <dbReference type="RuleBase" id="RU363116"/>
    </source>
</evidence>
<protein>
    <recommendedName>
        <fullName evidence="2">Phospholipid scramblase</fullName>
    </recommendedName>
</protein>
<dbReference type="Pfam" id="PF03803">
    <property type="entry name" value="Scramblase"/>
    <property type="match status" value="1"/>
</dbReference>
<proteinExistence type="inferred from homology"/>
<comment type="similarity">
    <text evidence="1 2">Belongs to the phospholipid scramblase family.</text>
</comment>
<keyword evidence="2" id="KW-0564">Palmitate</keyword>
<reference evidence="3" key="1">
    <citation type="submission" date="2021-02" db="EMBL/GenBank/DDBJ databases">
        <authorList>
            <person name="Nowell W R."/>
        </authorList>
    </citation>
    <scope>NUCLEOTIDE SEQUENCE</scope>
</reference>
<evidence type="ECO:0000256" key="1">
    <source>
        <dbReference type="ARBA" id="ARBA00005350"/>
    </source>
</evidence>
<dbReference type="EMBL" id="CAJNOU010004574">
    <property type="protein sequence ID" value="CAF1446667.1"/>
    <property type="molecule type" value="Genomic_DNA"/>
</dbReference>
<keyword evidence="2" id="KW-0449">Lipoprotein</keyword>
<keyword evidence="2" id="KW-0106">Calcium</keyword>
<comment type="cofactor">
    <cofactor evidence="2">
        <name>Ca(2+)</name>
        <dbReference type="ChEBI" id="CHEBI:29108"/>
    </cofactor>
</comment>
<dbReference type="AlphaFoldDB" id="A0A815PBQ6"/>
<dbReference type="Proteomes" id="UP000663889">
    <property type="component" value="Unassembled WGS sequence"/>
</dbReference>
<dbReference type="PANTHER" id="PTHR23248:SF9">
    <property type="entry name" value="PHOSPHOLIPID SCRAMBLASE"/>
    <property type="match status" value="1"/>
</dbReference>
<organism evidence="3 4">
    <name type="scientific">Rotaria sordida</name>
    <dbReference type="NCBI Taxonomy" id="392033"/>
    <lineage>
        <taxon>Eukaryota</taxon>
        <taxon>Metazoa</taxon>
        <taxon>Spiralia</taxon>
        <taxon>Gnathifera</taxon>
        <taxon>Rotifera</taxon>
        <taxon>Eurotatoria</taxon>
        <taxon>Bdelloidea</taxon>
        <taxon>Philodinida</taxon>
        <taxon>Philodinidae</taxon>
        <taxon>Rotaria</taxon>
    </lineage>
</organism>
<evidence type="ECO:0000313" key="4">
    <source>
        <dbReference type="Proteomes" id="UP000663889"/>
    </source>
</evidence>
<gene>
    <name evidence="3" type="ORF">SEV965_LOCUS33487</name>
</gene>
<comment type="function">
    <text evidence="2">May mediate accelerated ATP-independent bidirectional transbilayer migration of phospholipids upon binding calcium ions that results in a loss of phospholipid asymmetry in the plasma membrane.</text>
</comment>
<dbReference type="PANTHER" id="PTHR23248">
    <property type="entry name" value="PHOSPHOLIPID SCRAMBLASE-RELATED"/>
    <property type="match status" value="1"/>
</dbReference>
<dbReference type="GO" id="GO:0017128">
    <property type="term" value="F:phospholipid scramblase activity"/>
    <property type="evidence" value="ECO:0007669"/>
    <property type="project" value="InterPro"/>
</dbReference>
<dbReference type="GO" id="GO:0005886">
    <property type="term" value="C:plasma membrane"/>
    <property type="evidence" value="ECO:0007669"/>
    <property type="project" value="TreeGrafter"/>
</dbReference>
<comment type="caution">
    <text evidence="3">The sequence shown here is derived from an EMBL/GenBank/DDBJ whole genome shotgun (WGS) entry which is preliminary data.</text>
</comment>
<dbReference type="InterPro" id="IPR005552">
    <property type="entry name" value="Scramblase"/>
</dbReference>
<name>A0A815PBQ6_9BILA</name>
<accession>A0A815PBQ6</accession>
<evidence type="ECO:0000313" key="3">
    <source>
        <dbReference type="EMBL" id="CAF1446667.1"/>
    </source>
</evidence>